<sequence>MGIPSLDISIPSVVSMEISGGYVICVTFNRLNAPSLVDVTLDYPMNSAELHNDFDVSLQDVLYEPLLEKLNHVEQLTLGSWFIQALSRLELKGLSSPLSNQRKCLTVTMDFEKWCLYGVANLLRSSPNLEKLVIKVTSRRNYYELDEEELETLQNVEENFWEADERSFECLLKCLKSVEIVGLKPLHREEDGVLYGFVEFILGSAMVLERMLLVTEKCSNSEETGKILVPPEFVLSFLPRSSPHALLLFA</sequence>
<dbReference type="PANTHER" id="PTHR31900:SF32">
    <property type="entry name" value="F-BOX_RNI_FBD-LIKE DOMAIN PROTEIN"/>
    <property type="match status" value="1"/>
</dbReference>
<dbReference type="OrthoDB" id="1939276at2759"/>
<keyword evidence="3" id="KW-1185">Reference proteome</keyword>
<name>A0A1R3H3Y6_9ROSI</name>
<dbReference type="Proteomes" id="UP000187203">
    <property type="component" value="Unassembled WGS sequence"/>
</dbReference>
<dbReference type="Pfam" id="PF08387">
    <property type="entry name" value="FBD"/>
    <property type="match status" value="1"/>
</dbReference>
<evidence type="ECO:0000313" key="2">
    <source>
        <dbReference type="EMBL" id="OMO65065.1"/>
    </source>
</evidence>
<dbReference type="InterPro" id="IPR050232">
    <property type="entry name" value="FBL13/AtMIF1-like"/>
</dbReference>
<comment type="caution">
    <text evidence="2">The sequence shown here is derived from an EMBL/GenBank/DDBJ whole genome shotgun (WGS) entry which is preliminary data.</text>
</comment>
<evidence type="ECO:0000259" key="1">
    <source>
        <dbReference type="Pfam" id="PF08387"/>
    </source>
</evidence>
<accession>A0A1R3H3Y6</accession>
<evidence type="ECO:0000313" key="3">
    <source>
        <dbReference type="Proteomes" id="UP000187203"/>
    </source>
</evidence>
<gene>
    <name evidence="2" type="ORF">COLO4_31540</name>
</gene>
<dbReference type="PANTHER" id="PTHR31900">
    <property type="entry name" value="F-BOX/RNI SUPERFAMILY PROTEIN-RELATED"/>
    <property type="match status" value="1"/>
</dbReference>
<feature type="domain" description="FBD" evidence="1">
    <location>
        <begin position="168"/>
        <end position="212"/>
    </location>
</feature>
<dbReference type="AlphaFoldDB" id="A0A1R3H3Y6"/>
<dbReference type="InterPro" id="IPR006566">
    <property type="entry name" value="FBD"/>
</dbReference>
<reference evidence="3" key="1">
    <citation type="submission" date="2013-09" db="EMBL/GenBank/DDBJ databases">
        <title>Corchorus olitorius genome sequencing.</title>
        <authorList>
            <person name="Alam M."/>
            <person name="Haque M.S."/>
            <person name="Islam M.S."/>
            <person name="Emdad E.M."/>
            <person name="Islam M.M."/>
            <person name="Ahmed B."/>
            <person name="Halim A."/>
            <person name="Hossen Q.M.M."/>
            <person name="Hossain M.Z."/>
            <person name="Ahmed R."/>
            <person name="Khan M.M."/>
            <person name="Islam R."/>
            <person name="Rashid M.M."/>
            <person name="Khan S.A."/>
            <person name="Rahman M.S."/>
            <person name="Alam M."/>
            <person name="Yahiya A.S."/>
            <person name="Khan M.S."/>
            <person name="Azam M.S."/>
            <person name="Haque T."/>
            <person name="Lashkar M.Z.H."/>
            <person name="Akhand A.I."/>
            <person name="Morshed G."/>
            <person name="Roy S."/>
            <person name="Uddin K.S."/>
            <person name="Rabeya T."/>
            <person name="Hossain A.S."/>
            <person name="Chowdhury A."/>
            <person name="Snigdha A.R."/>
            <person name="Mortoza M.S."/>
            <person name="Matin S.A."/>
            <person name="Hoque S.M.E."/>
            <person name="Islam M.K."/>
            <person name="Roy D.K."/>
            <person name="Haider R."/>
            <person name="Moosa M.M."/>
            <person name="Elias S.M."/>
            <person name="Hasan A.M."/>
            <person name="Jahan S."/>
            <person name="Shafiuddin M."/>
            <person name="Mahmood N."/>
            <person name="Shommy N.S."/>
        </authorList>
    </citation>
    <scope>NUCLEOTIDE SEQUENCE [LARGE SCALE GENOMIC DNA]</scope>
    <source>
        <strain evidence="3">cv. O-4</strain>
    </source>
</reference>
<organism evidence="2 3">
    <name type="scientific">Corchorus olitorius</name>
    <dbReference type="NCBI Taxonomy" id="93759"/>
    <lineage>
        <taxon>Eukaryota</taxon>
        <taxon>Viridiplantae</taxon>
        <taxon>Streptophyta</taxon>
        <taxon>Embryophyta</taxon>
        <taxon>Tracheophyta</taxon>
        <taxon>Spermatophyta</taxon>
        <taxon>Magnoliopsida</taxon>
        <taxon>eudicotyledons</taxon>
        <taxon>Gunneridae</taxon>
        <taxon>Pentapetalae</taxon>
        <taxon>rosids</taxon>
        <taxon>malvids</taxon>
        <taxon>Malvales</taxon>
        <taxon>Malvaceae</taxon>
        <taxon>Grewioideae</taxon>
        <taxon>Apeibeae</taxon>
        <taxon>Corchorus</taxon>
    </lineage>
</organism>
<dbReference type="EMBL" id="AWUE01020860">
    <property type="protein sequence ID" value="OMO65065.1"/>
    <property type="molecule type" value="Genomic_DNA"/>
</dbReference>
<protein>
    <submittedName>
        <fullName evidence="2">F-box protein</fullName>
    </submittedName>
</protein>
<proteinExistence type="predicted"/>